<dbReference type="EMBL" id="JAQYXL010000001">
    <property type="protein sequence ID" value="MEN3231121.1"/>
    <property type="molecule type" value="Genomic_DNA"/>
</dbReference>
<feature type="region of interest" description="Disordered" evidence="1">
    <location>
        <begin position="1"/>
        <end position="69"/>
    </location>
</feature>
<dbReference type="Proteomes" id="UP001404845">
    <property type="component" value="Unassembled WGS sequence"/>
</dbReference>
<gene>
    <name evidence="2" type="ORF">PUR21_26435</name>
</gene>
<accession>A0ABU9ZID3</accession>
<sequence length="69" mass="7357">MRDLNKSNGRAMLNRRKRSGETAPAMGVTGRAPSRPVETATHTPHGPSCSPVKRIAPTSDFEGFGSFSS</sequence>
<evidence type="ECO:0000313" key="3">
    <source>
        <dbReference type="Proteomes" id="UP001404845"/>
    </source>
</evidence>
<keyword evidence="3" id="KW-1185">Reference proteome</keyword>
<evidence type="ECO:0000313" key="2">
    <source>
        <dbReference type="EMBL" id="MEN3231121.1"/>
    </source>
</evidence>
<evidence type="ECO:0000256" key="1">
    <source>
        <dbReference type="SAM" id="MobiDB-lite"/>
    </source>
</evidence>
<proteinExistence type="predicted"/>
<organism evidence="2 3">
    <name type="scientific">Methylorubrum rhodesianum</name>
    <dbReference type="NCBI Taxonomy" id="29427"/>
    <lineage>
        <taxon>Bacteria</taxon>
        <taxon>Pseudomonadati</taxon>
        <taxon>Pseudomonadota</taxon>
        <taxon>Alphaproteobacteria</taxon>
        <taxon>Hyphomicrobiales</taxon>
        <taxon>Methylobacteriaceae</taxon>
        <taxon>Methylorubrum</taxon>
    </lineage>
</organism>
<dbReference type="RefSeq" id="WP_157228101.1">
    <property type="nucleotide sequence ID" value="NZ_JACWCW010000010.1"/>
</dbReference>
<protein>
    <submittedName>
        <fullName evidence="2">Uncharacterized protein</fullName>
    </submittedName>
</protein>
<reference evidence="2 3" key="1">
    <citation type="journal article" date="2023" name="PLoS ONE">
        <title>Complete genome assembly of Hawai'i environmental nontuberculous mycobacteria reveals unexpected co-isolation with methylobacteria.</title>
        <authorList>
            <person name="Hendrix J."/>
            <person name="Epperson L.E."/>
            <person name="Tong E.I."/>
            <person name="Chan Y.L."/>
            <person name="Hasan N.A."/>
            <person name="Dawrs S.N."/>
            <person name="Norton G.J."/>
            <person name="Virdi R."/>
            <person name="Crooks J.L."/>
            <person name="Chan E.D."/>
            <person name="Honda J.R."/>
            <person name="Strong M."/>
        </authorList>
    </citation>
    <scope>NUCLEOTIDE SEQUENCE [LARGE SCALE GENOMIC DNA]</scope>
    <source>
        <strain evidence="2 3">NJH_HI01</strain>
    </source>
</reference>
<name>A0ABU9ZID3_9HYPH</name>
<comment type="caution">
    <text evidence="2">The sequence shown here is derived from an EMBL/GenBank/DDBJ whole genome shotgun (WGS) entry which is preliminary data.</text>
</comment>